<dbReference type="InterPro" id="IPR000412">
    <property type="entry name" value="ABC_2_transport"/>
</dbReference>
<keyword evidence="10" id="KW-1185">Reference proteome</keyword>
<evidence type="ECO:0000313" key="9">
    <source>
        <dbReference type="EMBL" id="SEQ92627.1"/>
    </source>
</evidence>
<dbReference type="InterPro" id="IPR052902">
    <property type="entry name" value="ABC-2_transporter"/>
</dbReference>
<evidence type="ECO:0000256" key="6">
    <source>
        <dbReference type="SAM" id="MobiDB-lite"/>
    </source>
</evidence>
<evidence type="ECO:0000256" key="3">
    <source>
        <dbReference type="ARBA" id="ARBA00022989"/>
    </source>
</evidence>
<keyword evidence="5" id="KW-0046">Antibiotic resistance</keyword>
<accession>A0A1H9K0X1</accession>
<dbReference type="EMBL" id="FOET01000020">
    <property type="protein sequence ID" value="SEQ92627.1"/>
    <property type="molecule type" value="Genomic_DNA"/>
</dbReference>
<feature type="transmembrane region" description="Helical" evidence="7">
    <location>
        <begin position="203"/>
        <end position="222"/>
    </location>
</feature>
<dbReference type="PANTHER" id="PTHR43027:SF2">
    <property type="entry name" value="TRANSPORT PERMEASE PROTEIN"/>
    <property type="match status" value="1"/>
</dbReference>
<dbReference type="GO" id="GO:0043190">
    <property type="term" value="C:ATP-binding cassette (ABC) transporter complex"/>
    <property type="evidence" value="ECO:0007669"/>
    <property type="project" value="InterPro"/>
</dbReference>
<dbReference type="PANTHER" id="PTHR43027">
    <property type="entry name" value="DOXORUBICIN RESISTANCE ABC TRANSPORTER PERMEASE PROTEIN DRRC-RELATED"/>
    <property type="match status" value="1"/>
</dbReference>
<feature type="transmembrane region" description="Helical" evidence="7">
    <location>
        <begin position="132"/>
        <end position="157"/>
    </location>
</feature>
<feature type="region of interest" description="Disordered" evidence="6">
    <location>
        <begin position="1"/>
        <end position="24"/>
    </location>
</feature>
<dbReference type="GO" id="GO:0140359">
    <property type="term" value="F:ABC-type transporter activity"/>
    <property type="evidence" value="ECO:0007669"/>
    <property type="project" value="InterPro"/>
</dbReference>
<evidence type="ECO:0000256" key="1">
    <source>
        <dbReference type="ARBA" id="ARBA00004141"/>
    </source>
</evidence>
<dbReference type="GO" id="GO:0046677">
    <property type="term" value="P:response to antibiotic"/>
    <property type="evidence" value="ECO:0007669"/>
    <property type="project" value="UniProtKB-KW"/>
</dbReference>
<dbReference type="InterPro" id="IPR013525">
    <property type="entry name" value="ABC2_TM"/>
</dbReference>
<name>A0A1H9K0X1_9ACTN</name>
<evidence type="ECO:0000256" key="4">
    <source>
        <dbReference type="ARBA" id="ARBA00023136"/>
    </source>
</evidence>
<dbReference type="Proteomes" id="UP000199055">
    <property type="component" value="Unassembled WGS sequence"/>
</dbReference>
<evidence type="ECO:0000256" key="5">
    <source>
        <dbReference type="ARBA" id="ARBA00023251"/>
    </source>
</evidence>
<keyword evidence="3 7" id="KW-1133">Transmembrane helix</keyword>
<feature type="transmembrane region" description="Helical" evidence="7">
    <location>
        <begin position="54"/>
        <end position="73"/>
    </location>
</feature>
<sequence>MSTTDTGGRADTGSGTDTGGGADAGAAREAAASLGRLRSLARAELTLLVRNRTAMFTALLMPLAMVLFMRSTVEQAPLEGTGLSVTDLVMTSGIPMVLILVVYLNLIPAYVSRREELVLKRLRTGELRDWEILAGAALPVVAVALAQCAVLVAAGAALLEMTPPDRPDLLVLGVLLGVVLMVLTAAATAVITRTTESAQITALPLLMVSLAGSGMFVPLEAMPDRAADVLRLLPMSPVVDLVRYGWLGGGEPGEVLRALGTAVAWALVSVFAVRRWFRWEPRH</sequence>
<feature type="transmembrane region" description="Helical" evidence="7">
    <location>
        <begin position="255"/>
        <end position="273"/>
    </location>
</feature>
<keyword evidence="4 7" id="KW-0472">Membrane</keyword>
<evidence type="ECO:0000313" key="10">
    <source>
        <dbReference type="Proteomes" id="UP000199055"/>
    </source>
</evidence>
<dbReference type="STRING" id="403935.SAMN05216481_12043"/>
<dbReference type="PROSITE" id="PS51012">
    <property type="entry name" value="ABC_TM2"/>
    <property type="match status" value="1"/>
</dbReference>
<evidence type="ECO:0000256" key="2">
    <source>
        <dbReference type="ARBA" id="ARBA00022692"/>
    </source>
</evidence>
<reference evidence="9 10" key="1">
    <citation type="submission" date="2016-10" db="EMBL/GenBank/DDBJ databases">
        <authorList>
            <person name="de Groot N.N."/>
        </authorList>
    </citation>
    <scope>NUCLEOTIDE SEQUENCE [LARGE SCALE GENOMIC DNA]</scope>
    <source>
        <strain evidence="9 10">CGMCC 4.3519</strain>
    </source>
</reference>
<dbReference type="Pfam" id="PF12698">
    <property type="entry name" value="ABC2_membrane_3"/>
    <property type="match status" value="1"/>
</dbReference>
<proteinExistence type="predicted"/>
<organism evidence="9 10">
    <name type="scientific">Streptomyces radiopugnans</name>
    <dbReference type="NCBI Taxonomy" id="403935"/>
    <lineage>
        <taxon>Bacteria</taxon>
        <taxon>Bacillati</taxon>
        <taxon>Actinomycetota</taxon>
        <taxon>Actinomycetes</taxon>
        <taxon>Kitasatosporales</taxon>
        <taxon>Streptomycetaceae</taxon>
        <taxon>Streptomyces</taxon>
    </lineage>
</organism>
<dbReference type="RefSeq" id="WP_093663086.1">
    <property type="nucleotide sequence ID" value="NZ_FOET01000020.1"/>
</dbReference>
<dbReference type="AlphaFoldDB" id="A0A1H9K0X1"/>
<dbReference type="InterPro" id="IPR047817">
    <property type="entry name" value="ABC2_TM_bact-type"/>
</dbReference>
<comment type="subcellular location">
    <subcellularLocation>
        <location evidence="1">Membrane</location>
        <topology evidence="1">Multi-pass membrane protein</topology>
    </subcellularLocation>
</comment>
<evidence type="ECO:0000259" key="8">
    <source>
        <dbReference type="PROSITE" id="PS51012"/>
    </source>
</evidence>
<dbReference type="PIRSF" id="PIRSF006648">
    <property type="entry name" value="DrrB"/>
    <property type="match status" value="1"/>
</dbReference>
<feature type="transmembrane region" description="Helical" evidence="7">
    <location>
        <begin position="169"/>
        <end position="191"/>
    </location>
</feature>
<feature type="compositionally biased region" description="Low complexity" evidence="6">
    <location>
        <begin position="1"/>
        <end position="15"/>
    </location>
</feature>
<feature type="transmembrane region" description="Helical" evidence="7">
    <location>
        <begin position="93"/>
        <end position="111"/>
    </location>
</feature>
<gene>
    <name evidence="9" type="ORF">SAMN05216481_12043</name>
</gene>
<keyword evidence="2 7" id="KW-0812">Transmembrane</keyword>
<feature type="domain" description="ABC transmembrane type-2" evidence="8">
    <location>
        <begin position="53"/>
        <end position="276"/>
    </location>
</feature>
<evidence type="ECO:0000256" key="7">
    <source>
        <dbReference type="SAM" id="Phobius"/>
    </source>
</evidence>
<protein>
    <submittedName>
        <fullName evidence="9">ABC-2 type transport system permease protein</fullName>
    </submittedName>
</protein>